<dbReference type="PANTHER" id="PTHR30336">
    <property type="entry name" value="INNER MEMBRANE PROTEIN, PROBABLE PERMEASE"/>
    <property type="match status" value="1"/>
</dbReference>
<dbReference type="AlphaFoldDB" id="A0A1H2Q3Z2"/>
<dbReference type="GeneID" id="85018095"/>
<evidence type="ECO:0000313" key="2">
    <source>
        <dbReference type="EMBL" id="SDW01851.1"/>
    </source>
</evidence>
<dbReference type="PANTHER" id="PTHR30336:SF6">
    <property type="entry name" value="INTEGRAL MEMBRANE PROTEIN"/>
    <property type="match status" value="1"/>
</dbReference>
<dbReference type="RefSeq" id="WP_016419361.1">
    <property type="nucleotide sequence ID" value="NZ_CBDFAJ010000028.1"/>
</dbReference>
<protein>
    <submittedName>
        <fullName evidence="2">SanA protein</fullName>
    </submittedName>
</protein>
<proteinExistence type="predicted"/>
<evidence type="ECO:0000313" key="3">
    <source>
        <dbReference type="Proteomes" id="UP000182771"/>
    </source>
</evidence>
<dbReference type="Pfam" id="PF02698">
    <property type="entry name" value="DUF218"/>
    <property type="match status" value="1"/>
</dbReference>
<name>A0A1H2Q3Z2_9FLAO</name>
<sequence>MARKIGISRQFFVKSMFFLLFLLLMGVVVIHNADSTIRKATTDKLYTELDSIPKRKVALLLGTGKSLKNGQPNLYFRYRVEAAAALFKAQKVDYILISGDNSRQGYDEPTDMKEALVAQGVPSQKIYLDYAGFRTLDSVVRAKEIFSLTQLTVVSQAFHDQRAIYLAQKYGIDAIGFCAKDVDKYTGFKTSVREYFARVKVFWDLTFGVKPKFLGEKIEIH</sequence>
<dbReference type="InterPro" id="IPR051599">
    <property type="entry name" value="Cell_Envelope_Assoc"/>
</dbReference>
<feature type="domain" description="DUF218" evidence="1">
    <location>
        <begin position="57"/>
        <end position="179"/>
    </location>
</feature>
<organism evidence="2 3">
    <name type="scientific">Capnocytophaga granulosa</name>
    <dbReference type="NCBI Taxonomy" id="45242"/>
    <lineage>
        <taxon>Bacteria</taxon>
        <taxon>Pseudomonadati</taxon>
        <taxon>Bacteroidota</taxon>
        <taxon>Flavobacteriia</taxon>
        <taxon>Flavobacteriales</taxon>
        <taxon>Flavobacteriaceae</taxon>
        <taxon>Capnocytophaga</taxon>
    </lineage>
</organism>
<gene>
    <name evidence="2" type="ORF">SAMN05444420_10128</name>
</gene>
<reference evidence="2 3" key="1">
    <citation type="submission" date="2016-10" db="EMBL/GenBank/DDBJ databases">
        <authorList>
            <person name="Varghese N."/>
            <person name="Submissions S."/>
        </authorList>
    </citation>
    <scope>NUCLEOTIDE SEQUENCE [LARGE SCALE GENOMIC DNA]</scope>
    <source>
        <strain evidence="2 3">DSM 11449</strain>
    </source>
</reference>
<comment type="caution">
    <text evidence="2">The sequence shown here is derived from an EMBL/GenBank/DDBJ whole genome shotgun (WGS) entry which is preliminary data.</text>
</comment>
<dbReference type="GO" id="GO:0005886">
    <property type="term" value="C:plasma membrane"/>
    <property type="evidence" value="ECO:0007669"/>
    <property type="project" value="TreeGrafter"/>
</dbReference>
<dbReference type="InterPro" id="IPR003848">
    <property type="entry name" value="DUF218"/>
</dbReference>
<dbReference type="CDD" id="cd06259">
    <property type="entry name" value="YdcF-like"/>
    <property type="match status" value="1"/>
</dbReference>
<evidence type="ECO:0000259" key="1">
    <source>
        <dbReference type="Pfam" id="PF02698"/>
    </source>
</evidence>
<dbReference type="EMBL" id="FNND01000001">
    <property type="protein sequence ID" value="SDW01851.1"/>
    <property type="molecule type" value="Genomic_DNA"/>
</dbReference>
<dbReference type="Proteomes" id="UP000182771">
    <property type="component" value="Unassembled WGS sequence"/>
</dbReference>
<keyword evidence="3" id="KW-1185">Reference proteome</keyword>
<accession>A0A1H2Q3Z2</accession>